<dbReference type="Proteomes" id="UP000054564">
    <property type="component" value="Unassembled WGS sequence"/>
</dbReference>
<evidence type="ECO:0000313" key="2">
    <source>
        <dbReference type="Proteomes" id="UP000054564"/>
    </source>
</evidence>
<evidence type="ECO:0000313" key="1">
    <source>
        <dbReference type="EMBL" id="KNE97464.1"/>
    </source>
</evidence>
<organism evidence="1 2">
    <name type="scientific">Puccinia striiformis f. sp. tritici PST-78</name>
    <dbReference type="NCBI Taxonomy" id="1165861"/>
    <lineage>
        <taxon>Eukaryota</taxon>
        <taxon>Fungi</taxon>
        <taxon>Dikarya</taxon>
        <taxon>Basidiomycota</taxon>
        <taxon>Pucciniomycotina</taxon>
        <taxon>Pucciniomycetes</taxon>
        <taxon>Pucciniales</taxon>
        <taxon>Pucciniaceae</taxon>
        <taxon>Puccinia</taxon>
    </lineage>
</organism>
<comment type="caution">
    <text evidence="1">The sequence shown here is derived from an EMBL/GenBank/DDBJ whole genome shotgun (WGS) entry which is preliminary data.</text>
</comment>
<sequence>MVSWSTNSLVIDCTNELGPLQPFGERPYSRSVRFTNKQGPRSLLLRELKEDYTEAGHYTEGPNFNVSPEMIKSFVKNSAHIHLIQGSKLHETPKDLIPKFTKECEPGNLEYIVTWYLAFEALALYRSRNKGEYPGMRKGQEEGDFYTLCEIVLEVLLRHGWGKKDEEVPKKMQGALREMVRSLGCGLPHISSLVGGLVSPEVMKLVTSQYIPMNGRGTLNLPKQVWLGCEVHMPAWAAISDIDETGSIAKIRTKGDNQLNS</sequence>
<dbReference type="GO" id="GO:0008641">
    <property type="term" value="F:ubiquitin-like modifier activating enzyme activity"/>
    <property type="evidence" value="ECO:0007669"/>
    <property type="project" value="InterPro"/>
</dbReference>
<dbReference type="EMBL" id="AJIL01000068">
    <property type="protein sequence ID" value="KNE97464.1"/>
    <property type="molecule type" value="Genomic_DNA"/>
</dbReference>
<accession>A0A0L0VES2</accession>
<gene>
    <name evidence="1" type="ORF">PSTG_09298</name>
</gene>
<dbReference type="STRING" id="1165861.A0A0L0VES2"/>
<dbReference type="AlphaFoldDB" id="A0A0L0VES2"/>
<dbReference type="Gene3D" id="3.40.50.12550">
    <property type="entry name" value="Ubiquitin-activating enzyme E1, inactive adenylation domain, subdomain 2"/>
    <property type="match status" value="1"/>
</dbReference>
<proteinExistence type="predicted"/>
<dbReference type="FunFam" id="3.40.50.720:FF:000860">
    <property type="entry name" value="NEDD8-activating enzyme E1 regulatory subunit"/>
    <property type="match status" value="1"/>
</dbReference>
<name>A0A0L0VES2_9BASI</name>
<dbReference type="InterPro" id="IPR035985">
    <property type="entry name" value="Ubiquitin-activating_enz"/>
</dbReference>
<dbReference type="OrthoDB" id="1708823at2759"/>
<keyword evidence="2" id="KW-1185">Reference proteome</keyword>
<dbReference type="SUPFAM" id="SSF69572">
    <property type="entry name" value="Activating enzymes of the ubiquitin-like proteins"/>
    <property type="match status" value="1"/>
</dbReference>
<reference evidence="2" key="1">
    <citation type="submission" date="2014-03" db="EMBL/GenBank/DDBJ databases">
        <title>The Genome Sequence of Puccinia striiformis f. sp. tritici PST-78.</title>
        <authorList>
            <consortium name="The Broad Institute Genome Sequencing Platform"/>
            <person name="Cuomo C."/>
            <person name="Hulbert S."/>
            <person name="Chen X."/>
            <person name="Walker B."/>
            <person name="Young S.K."/>
            <person name="Zeng Q."/>
            <person name="Gargeya S."/>
            <person name="Fitzgerald M."/>
            <person name="Haas B."/>
            <person name="Abouelleil A."/>
            <person name="Alvarado L."/>
            <person name="Arachchi H.M."/>
            <person name="Berlin A.M."/>
            <person name="Chapman S.B."/>
            <person name="Goldberg J."/>
            <person name="Griggs A."/>
            <person name="Gujja S."/>
            <person name="Hansen M."/>
            <person name="Howarth C."/>
            <person name="Imamovic A."/>
            <person name="Larimer J."/>
            <person name="McCowan C."/>
            <person name="Montmayeur A."/>
            <person name="Murphy C."/>
            <person name="Neiman D."/>
            <person name="Pearson M."/>
            <person name="Priest M."/>
            <person name="Roberts A."/>
            <person name="Saif S."/>
            <person name="Shea T."/>
            <person name="Sisk P."/>
            <person name="Sykes S."/>
            <person name="Wortman J."/>
            <person name="Nusbaum C."/>
            <person name="Birren B."/>
        </authorList>
    </citation>
    <scope>NUCLEOTIDE SEQUENCE [LARGE SCALE GENOMIC DNA]</scope>
    <source>
        <strain evidence="2">race PST-78</strain>
    </source>
</reference>
<protein>
    <submittedName>
        <fullName evidence="1">Uncharacterized protein</fullName>
    </submittedName>
</protein>